<name>A0A504YH37_FASGI</name>
<dbReference type="Pfam" id="PF10264">
    <property type="entry name" value="WHD_Storkhead"/>
    <property type="match status" value="1"/>
</dbReference>
<feature type="compositionally biased region" description="Acidic residues" evidence="1">
    <location>
        <begin position="125"/>
        <end position="137"/>
    </location>
</feature>
<comment type="caution">
    <text evidence="3">The sequence shown here is derived from an EMBL/GenBank/DDBJ whole genome shotgun (WGS) entry which is preliminary data.</text>
</comment>
<feature type="region of interest" description="Disordered" evidence="1">
    <location>
        <begin position="120"/>
        <end position="140"/>
    </location>
</feature>
<feature type="region of interest" description="Disordered" evidence="1">
    <location>
        <begin position="210"/>
        <end position="264"/>
    </location>
</feature>
<gene>
    <name evidence="3" type="ORF">FGIG_00269</name>
</gene>
<dbReference type="STRING" id="46835.A0A504YH37"/>
<feature type="region of interest" description="Disordered" evidence="1">
    <location>
        <begin position="542"/>
        <end position="577"/>
    </location>
</feature>
<evidence type="ECO:0000259" key="2">
    <source>
        <dbReference type="Pfam" id="PF10264"/>
    </source>
</evidence>
<dbReference type="OrthoDB" id="10020110at2759"/>
<organism evidence="3 4">
    <name type="scientific">Fasciola gigantica</name>
    <name type="common">Giant liver fluke</name>
    <dbReference type="NCBI Taxonomy" id="46835"/>
    <lineage>
        <taxon>Eukaryota</taxon>
        <taxon>Metazoa</taxon>
        <taxon>Spiralia</taxon>
        <taxon>Lophotrochozoa</taxon>
        <taxon>Platyhelminthes</taxon>
        <taxon>Trematoda</taxon>
        <taxon>Digenea</taxon>
        <taxon>Plagiorchiida</taxon>
        <taxon>Echinostomata</taxon>
        <taxon>Echinostomatoidea</taxon>
        <taxon>Fasciolidae</taxon>
        <taxon>Fasciola</taxon>
    </lineage>
</organism>
<dbReference type="InterPro" id="IPR019391">
    <property type="entry name" value="Storkhead-box_WHD"/>
</dbReference>
<feature type="domain" description="Winged helix Storkhead-box1" evidence="2">
    <location>
        <begin position="24"/>
        <end position="103"/>
    </location>
</feature>
<evidence type="ECO:0000313" key="3">
    <source>
        <dbReference type="EMBL" id="TPP60453.1"/>
    </source>
</evidence>
<feature type="compositionally biased region" description="Polar residues" evidence="1">
    <location>
        <begin position="367"/>
        <end position="380"/>
    </location>
</feature>
<proteinExistence type="predicted"/>
<evidence type="ECO:0000313" key="4">
    <source>
        <dbReference type="Proteomes" id="UP000316759"/>
    </source>
</evidence>
<dbReference type="EMBL" id="SUNJ01009411">
    <property type="protein sequence ID" value="TPP60453.1"/>
    <property type="molecule type" value="Genomic_DNA"/>
</dbReference>
<dbReference type="AlphaFoldDB" id="A0A504YH37"/>
<keyword evidence="4" id="KW-1185">Reference proteome</keyword>
<evidence type="ECO:0000256" key="1">
    <source>
        <dbReference type="SAM" id="MobiDB-lite"/>
    </source>
</evidence>
<protein>
    <recommendedName>
        <fullName evidence="2">Winged helix Storkhead-box1 domain-containing protein</fullName>
    </recommendedName>
</protein>
<feature type="region of interest" description="Disordered" evidence="1">
    <location>
        <begin position="357"/>
        <end position="389"/>
    </location>
</feature>
<sequence>MRSQLKSPFGFTIETISDAGGLLMRRVPQYMAMRLEEVICQLLWQNTQIEPSCSIEKLMSCLRNVYRDLQPRPPSYDAVRSALSALVTAGAVYFSGQGYSLLTAEKLAVAKWLENVPEAMSLSEQENEQEEQVVDSTDEPKKAPLAQIEPYGACNTDSSPTCNPYASTNVLNIRSDPTTGQHNGYMESPTMQLSNPAVLSSMPSLEFPSSLELQTRGIRSGRDKSETWNPSLQISPRAKHRDASVPPVGGLCHATASSPVQTERHRSFIMHSPLQTHRSKRSFKPDWCASNPVVSDTPYLPKEGVPTAKHKVQPNLVRWITHQFRRLRTGFCRHRHGKHHTLFSSFVDPHTPDSGISIPAHRKSRSVPVSTDVNLNQSPRSPHIGISTVPSVNQPSALLKVNNRARHSNTGNLRRCFSLAEDAKEGLSAELTSKIQYDVPNITPLVVNSSRNKMVAFATNRPSVPAPGTAQWVSHQDLATSPSCLSLVARPISRIDPQRNSHTRFPSQSTSRLATPCNDGIAQPWTGVQTQHRSVFITPTTVAQPPSKQRPATRDSGFVESDCTNPSRFRHSDRPMGYSISPLSKSSDGGLLSPEPYSALWLNASPQSGTNVWWTTGFEHTVPSVIISNPSLTRPMEQSVQSARFISYPIVGGPGFGH</sequence>
<reference evidence="3 4" key="1">
    <citation type="submission" date="2019-04" db="EMBL/GenBank/DDBJ databases">
        <title>Annotation for the trematode Fasciola gigantica.</title>
        <authorList>
            <person name="Choi Y.-J."/>
        </authorList>
    </citation>
    <scope>NUCLEOTIDE SEQUENCE [LARGE SCALE GENOMIC DNA]</scope>
    <source>
        <strain evidence="3">Uganda_cow_1</strain>
    </source>
</reference>
<dbReference type="Proteomes" id="UP000316759">
    <property type="component" value="Unassembled WGS sequence"/>
</dbReference>
<accession>A0A504YH37</accession>